<dbReference type="InterPro" id="IPR044878">
    <property type="entry name" value="UbiA_sf"/>
</dbReference>
<gene>
    <name evidence="5" type="ORF">AB8O55_02410</name>
</gene>
<comment type="subcellular location">
    <subcellularLocation>
        <location evidence="1">Membrane</location>
        <topology evidence="1">Multi-pass membrane protein</topology>
    </subcellularLocation>
</comment>
<dbReference type="Proteomes" id="UP001564626">
    <property type="component" value="Unassembled WGS sequence"/>
</dbReference>
<reference evidence="5 6" key="1">
    <citation type="submission" date="2024-08" db="EMBL/GenBank/DDBJ databases">
        <title>Genome mining of Saccharopolyspora cebuensis PGLac3 from Nigerian medicinal plant.</title>
        <authorList>
            <person name="Ezeobiora C.E."/>
            <person name="Igbokwe N.H."/>
            <person name="Amin D.H."/>
            <person name="Mendie U.E."/>
        </authorList>
    </citation>
    <scope>NUCLEOTIDE SEQUENCE [LARGE SCALE GENOMIC DNA]</scope>
    <source>
        <strain evidence="5 6">PGLac3</strain>
    </source>
</reference>
<organism evidence="5 6">
    <name type="scientific">Saccharopolyspora cebuensis</name>
    <dbReference type="NCBI Taxonomy" id="418759"/>
    <lineage>
        <taxon>Bacteria</taxon>
        <taxon>Bacillati</taxon>
        <taxon>Actinomycetota</taxon>
        <taxon>Actinomycetes</taxon>
        <taxon>Pseudonocardiales</taxon>
        <taxon>Pseudonocardiaceae</taxon>
        <taxon>Saccharopolyspora</taxon>
    </lineage>
</organism>
<protein>
    <submittedName>
        <fullName evidence="5">SCO3242 family prenyltransferase</fullName>
        <ecNumber evidence="5">2.5.1.-</ecNumber>
    </submittedName>
</protein>
<dbReference type="EC" id="2.5.1.-" evidence="5"/>
<evidence type="ECO:0000256" key="2">
    <source>
        <dbReference type="ARBA" id="ARBA00022692"/>
    </source>
</evidence>
<comment type="caution">
    <text evidence="5">The sequence shown here is derived from an EMBL/GenBank/DDBJ whole genome shotgun (WGS) entry which is preliminary data.</text>
</comment>
<dbReference type="Pfam" id="PF01040">
    <property type="entry name" value="UbiA"/>
    <property type="match status" value="1"/>
</dbReference>
<dbReference type="NCBIfam" id="NF045897">
    <property type="entry name" value="SCO3242_trans"/>
    <property type="match status" value="1"/>
</dbReference>
<evidence type="ECO:0000256" key="1">
    <source>
        <dbReference type="ARBA" id="ARBA00004141"/>
    </source>
</evidence>
<dbReference type="Gene3D" id="1.10.357.140">
    <property type="entry name" value="UbiA prenyltransferase"/>
    <property type="match status" value="1"/>
</dbReference>
<evidence type="ECO:0000256" key="3">
    <source>
        <dbReference type="ARBA" id="ARBA00022989"/>
    </source>
</evidence>
<proteinExistence type="predicted"/>
<dbReference type="EMBL" id="JBGEHV010000002">
    <property type="protein sequence ID" value="MEY8038239.1"/>
    <property type="molecule type" value="Genomic_DNA"/>
</dbReference>
<keyword evidence="2" id="KW-0812">Transmembrane</keyword>
<dbReference type="GO" id="GO:0016740">
    <property type="term" value="F:transferase activity"/>
    <property type="evidence" value="ECO:0007669"/>
    <property type="project" value="UniProtKB-KW"/>
</dbReference>
<keyword evidence="3" id="KW-1133">Transmembrane helix</keyword>
<accession>A0ABV4CAV1</accession>
<dbReference type="PANTHER" id="PTHR42723">
    <property type="entry name" value="CHLOROPHYLL SYNTHASE"/>
    <property type="match status" value="1"/>
</dbReference>
<sequence length="280" mass="27727">MRTLVELTRAPAALTVLGDTAVGAVAAGRPLRGRRALLPLASVSLYWAGMALNDWADRERDAVERPERPIPAGRIGPDQALRVAAVLGSCGALAAACAGPAEARVGAGLAASVAGYDAVLKHGAAGPAGMALCRGLDVLLGAGGDRAAWPAAAVLAGHTGGVTALARGEVDGTGVPTAAAALAGTALTAAAVVAGRCASPRHRVAAAGAALVYAATVGSAQWRTCRRPDGATVRAATRAGIRGMVPLQVALVARRDLRAAAVLAVAVPLARHLGSRVEIA</sequence>
<keyword evidence="6" id="KW-1185">Reference proteome</keyword>
<name>A0ABV4CAV1_9PSEU</name>
<dbReference type="InterPro" id="IPR050475">
    <property type="entry name" value="Prenyltransferase_related"/>
</dbReference>
<keyword evidence="5" id="KW-0808">Transferase</keyword>
<evidence type="ECO:0000313" key="6">
    <source>
        <dbReference type="Proteomes" id="UP001564626"/>
    </source>
</evidence>
<evidence type="ECO:0000313" key="5">
    <source>
        <dbReference type="EMBL" id="MEY8038239.1"/>
    </source>
</evidence>
<dbReference type="InterPro" id="IPR000537">
    <property type="entry name" value="UbiA_prenyltransferase"/>
</dbReference>
<keyword evidence="4" id="KW-0472">Membrane</keyword>
<dbReference type="CDD" id="cd13964">
    <property type="entry name" value="PT_UbiA_1"/>
    <property type="match status" value="1"/>
</dbReference>
<dbReference type="PANTHER" id="PTHR42723:SF1">
    <property type="entry name" value="CHLOROPHYLL SYNTHASE, CHLOROPLASTIC"/>
    <property type="match status" value="1"/>
</dbReference>
<evidence type="ECO:0000256" key="4">
    <source>
        <dbReference type="ARBA" id="ARBA00023136"/>
    </source>
</evidence>